<comment type="caution">
    <text evidence="3">The sequence shown here is derived from an EMBL/GenBank/DDBJ whole genome shotgun (WGS) entry which is preliminary data.</text>
</comment>
<feature type="region of interest" description="Disordered" evidence="1">
    <location>
        <begin position="533"/>
        <end position="554"/>
    </location>
</feature>
<reference evidence="3 4" key="1">
    <citation type="journal article" date="2024" name="IMA Fungus">
        <title>Apiospora arundinis, a panoply of carbohydrate-active enzymes and secondary metabolites.</title>
        <authorList>
            <person name="Sorensen T."/>
            <person name="Petersen C."/>
            <person name="Muurmann A.T."/>
            <person name="Christiansen J.V."/>
            <person name="Brundto M.L."/>
            <person name="Overgaard C.K."/>
            <person name="Boysen A.T."/>
            <person name="Wollenberg R.D."/>
            <person name="Larsen T.O."/>
            <person name="Sorensen J.L."/>
            <person name="Nielsen K.L."/>
            <person name="Sondergaard T.E."/>
        </authorList>
    </citation>
    <scope>NUCLEOTIDE SEQUENCE [LARGE SCALE GENOMIC DNA]</scope>
    <source>
        <strain evidence="3 4">AAU 773</strain>
    </source>
</reference>
<dbReference type="Pfam" id="PF06985">
    <property type="entry name" value="HET"/>
    <property type="match status" value="1"/>
</dbReference>
<evidence type="ECO:0000313" key="4">
    <source>
        <dbReference type="Proteomes" id="UP001390339"/>
    </source>
</evidence>
<sequence length="660" mass="74839">MRLLSTTTLRLETFTDERSAPPYAILSHTWEEDEVLFDDIKNWASSGWEHKQGAQKVRKSAEQALSDDLKYIWIDTLCIDKRSSAELSEAINSMFNWYQGSAVCYAYLFDIDSAEGGGIENCKWLSRGWTLQELIAPERVRFFDMHWHFMGTRNTLAVHLESITGIDHVLLYSFEDADSAVVDVDSRRSKWEYRPLAAVHDLLAGVSVASRMFWASRRQTTRCEDAAYCLMGLFNVNMPLLYGEGKKAFVRLQEEIIKVSTDTSILAFASSMGDLSSVLAPEPASFRMRLPAVWEWDGERPRMLLEKDRISLEVIMCASSRGPTYAYALLDGSFDEDYLARPAILLHQVRDSVYQRVAFWKLYCVHRGSDSRRNPQITFGGDGDDWIDPSVVLKEAKRVRITLVAGVSSVGIIRQRRPALRIVDTPPPPAWDTMTYRIVDSLPPLRDNIVVHQPELDPSIGADGIIVLCLERFRPPMSPKEWILISWGTTTRGQAKYNPWCKIWTIDKALALIGYLSKRSDFARLVFGSDKGNGGDKDDPSGSDSGSGSDSDRDSRLSQVRAMMLRDPVFWIQTISRNFELLKRPLAKMKEKSWDTVLAYTDMDDSVQCYGRVTVSMKSTTFLERTTLEMRISVDTSFSADAAQSQEKRIILKARPDANI</sequence>
<dbReference type="PANTHER" id="PTHR10622">
    <property type="entry name" value="HET DOMAIN-CONTAINING PROTEIN"/>
    <property type="match status" value="1"/>
</dbReference>
<organism evidence="3 4">
    <name type="scientific">Apiospora arundinis</name>
    <dbReference type="NCBI Taxonomy" id="335852"/>
    <lineage>
        <taxon>Eukaryota</taxon>
        <taxon>Fungi</taxon>
        <taxon>Dikarya</taxon>
        <taxon>Ascomycota</taxon>
        <taxon>Pezizomycotina</taxon>
        <taxon>Sordariomycetes</taxon>
        <taxon>Xylariomycetidae</taxon>
        <taxon>Amphisphaeriales</taxon>
        <taxon>Apiosporaceae</taxon>
        <taxon>Apiospora</taxon>
    </lineage>
</organism>
<dbReference type="PANTHER" id="PTHR10622:SF12">
    <property type="entry name" value="HET DOMAIN-CONTAINING PROTEIN"/>
    <property type="match status" value="1"/>
</dbReference>
<dbReference type="Proteomes" id="UP001390339">
    <property type="component" value="Unassembled WGS sequence"/>
</dbReference>
<evidence type="ECO:0000313" key="3">
    <source>
        <dbReference type="EMBL" id="KAK8873665.1"/>
    </source>
</evidence>
<dbReference type="EMBL" id="JAPCWZ010000003">
    <property type="protein sequence ID" value="KAK8873665.1"/>
    <property type="molecule type" value="Genomic_DNA"/>
</dbReference>
<evidence type="ECO:0000259" key="2">
    <source>
        <dbReference type="Pfam" id="PF06985"/>
    </source>
</evidence>
<dbReference type="InterPro" id="IPR010730">
    <property type="entry name" value="HET"/>
</dbReference>
<accession>A0ABR2J7A1</accession>
<keyword evidence="4" id="KW-1185">Reference proteome</keyword>
<name>A0ABR2J7A1_9PEZI</name>
<gene>
    <name evidence="3" type="ORF">PGQ11_004179</name>
</gene>
<evidence type="ECO:0000256" key="1">
    <source>
        <dbReference type="SAM" id="MobiDB-lite"/>
    </source>
</evidence>
<feature type="domain" description="Heterokaryon incompatibility" evidence="2">
    <location>
        <begin position="23"/>
        <end position="114"/>
    </location>
</feature>
<protein>
    <submittedName>
        <fullName evidence="3">HET-domain-containing protein</fullName>
    </submittedName>
</protein>
<proteinExistence type="predicted"/>